<dbReference type="NCBIfam" id="NF003704">
    <property type="entry name" value="PRK05321.1"/>
    <property type="match status" value="1"/>
</dbReference>
<evidence type="ECO:0000256" key="3">
    <source>
        <dbReference type="ARBA" id="ARBA00013236"/>
    </source>
</evidence>
<dbReference type="GO" id="GO:0004516">
    <property type="term" value="F:nicotinate phosphoribosyltransferase activity"/>
    <property type="evidence" value="ECO:0007669"/>
    <property type="project" value="UniProtKB-UniRule"/>
</dbReference>
<dbReference type="InterPro" id="IPR040727">
    <property type="entry name" value="NAPRTase_N"/>
</dbReference>
<dbReference type="InterPro" id="IPR007229">
    <property type="entry name" value="Nic_PRibTrfase-Fam"/>
</dbReference>
<keyword evidence="11" id="KW-0328">Glycosyltransferase</keyword>
<organism evidence="11 12">
    <name type="scientific">Armatimonas rosea</name>
    <dbReference type="NCBI Taxonomy" id="685828"/>
    <lineage>
        <taxon>Bacteria</taxon>
        <taxon>Bacillati</taxon>
        <taxon>Armatimonadota</taxon>
        <taxon>Armatimonadia</taxon>
        <taxon>Armatimonadales</taxon>
        <taxon>Armatimonadaceae</taxon>
        <taxon>Armatimonas</taxon>
    </lineage>
</organism>
<dbReference type="UniPathway" id="UPA00253">
    <property type="reaction ID" value="UER00457"/>
</dbReference>
<keyword evidence="11" id="KW-0808">Transferase</keyword>
<evidence type="ECO:0000256" key="6">
    <source>
        <dbReference type="ARBA" id="ARBA00022642"/>
    </source>
</evidence>
<feature type="domain" description="Nicotinate phosphoribosyltransferase N-terminal" evidence="10">
    <location>
        <begin position="6"/>
        <end position="123"/>
    </location>
</feature>
<keyword evidence="6 7" id="KW-0662">Pyridine nucleotide biosynthesis</keyword>
<dbReference type="PIRSF" id="PIRSF000484">
    <property type="entry name" value="NAPRT"/>
    <property type="match status" value="1"/>
</dbReference>
<dbReference type="PANTHER" id="PTHR11098:SF1">
    <property type="entry name" value="NICOTINATE PHOSPHORIBOSYLTRANSFERASE"/>
    <property type="match status" value="1"/>
</dbReference>
<dbReference type="EC" id="6.3.4.21" evidence="3 7"/>
<keyword evidence="12" id="KW-1185">Reference proteome</keyword>
<evidence type="ECO:0000313" key="11">
    <source>
        <dbReference type="EMBL" id="MBB6051405.1"/>
    </source>
</evidence>
<dbReference type="Proteomes" id="UP000520814">
    <property type="component" value="Unassembled WGS sequence"/>
</dbReference>
<accession>A0A7W9W7S8</accession>
<evidence type="ECO:0000259" key="9">
    <source>
        <dbReference type="Pfam" id="PF04095"/>
    </source>
</evidence>
<dbReference type="Gene3D" id="3.20.140.10">
    <property type="entry name" value="nicotinate phosphoribosyltransferase"/>
    <property type="match status" value="1"/>
</dbReference>
<feature type="modified residue" description="Phosphohistidine; by autocatalysis" evidence="7">
    <location>
        <position position="208"/>
    </location>
</feature>
<feature type="domain" description="Nicotinate/nicotinamide phosphoribosyltransferase" evidence="9">
    <location>
        <begin position="160"/>
        <end position="378"/>
    </location>
</feature>
<dbReference type="SUPFAM" id="SSF51690">
    <property type="entry name" value="Nicotinate/Quinolinate PRTase C-terminal domain-like"/>
    <property type="match status" value="1"/>
</dbReference>
<evidence type="ECO:0000256" key="1">
    <source>
        <dbReference type="ARBA" id="ARBA00004952"/>
    </source>
</evidence>
<evidence type="ECO:0000259" key="10">
    <source>
        <dbReference type="Pfam" id="PF17767"/>
    </source>
</evidence>
<evidence type="ECO:0000313" key="12">
    <source>
        <dbReference type="Proteomes" id="UP000520814"/>
    </source>
</evidence>
<dbReference type="PANTHER" id="PTHR11098">
    <property type="entry name" value="NICOTINATE PHOSPHORIBOSYLTRANSFERASE"/>
    <property type="match status" value="1"/>
</dbReference>
<dbReference type="EMBL" id="JACHGW010000003">
    <property type="protein sequence ID" value="MBB6051405.1"/>
    <property type="molecule type" value="Genomic_DNA"/>
</dbReference>
<dbReference type="InterPro" id="IPR036068">
    <property type="entry name" value="Nicotinate_pribotase-like_C"/>
</dbReference>
<comment type="similarity">
    <text evidence="2 7 8">Belongs to the NAPRTase family.</text>
</comment>
<evidence type="ECO:0000256" key="2">
    <source>
        <dbReference type="ARBA" id="ARBA00010897"/>
    </source>
</evidence>
<dbReference type="InterPro" id="IPR041525">
    <property type="entry name" value="N/Namide_PRibTrfase"/>
</dbReference>
<reference evidence="11 12" key="1">
    <citation type="submission" date="2020-08" db="EMBL/GenBank/DDBJ databases">
        <title>Genomic Encyclopedia of Type Strains, Phase IV (KMG-IV): sequencing the most valuable type-strain genomes for metagenomic binning, comparative biology and taxonomic classification.</title>
        <authorList>
            <person name="Goeker M."/>
        </authorList>
    </citation>
    <scope>NUCLEOTIDE SEQUENCE [LARGE SCALE GENOMIC DNA]</scope>
    <source>
        <strain evidence="11 12">DSM 23562</strain>
    </source>
</reference>
<proteinExistence type="inferred from homology"/>
<dbReference type="GO" id="GO:0005829">
    <property type="term" value="C:cytosol"/>
    <property type="evidence" value="ECO:0007669"/>
    <property type="project" value="TreeGrafter"/>
</dbReference>
<dbReference type="GO" id="GO:0016757">
    <property type="term" value="F:glycosyltransferase activity"/>
    <property type="evidence" value="ECO:0007669"/>
    <property type="project" value="UniProtKB-KW"/>
</dbReference>
<comment type="function">
    <text evidence="7 8">Catalyzes the synthesis of beta-nicotinate D-ribonucleotide from nicotinate and 5-phospho-D-ribose 1-phosphate at the expense of ATP.</text>
</comment>
<dbReference type="Pfam" id="PF04095">
    <property type="entry name" value="NAPRTase"/>
    <property type="match status" value="1"/>
</dbReference>
<protein>
    <recommendedName>
        <fullName evidence="3 7">Nicotinate phosphoribosyltransferase</fullName>
        <shortName evidence="7">NAPRTase</shortName>
        <ecNumber evidence="3 7">6.3.4.21</ecNumber>
    </recommendedName>
</protein>
<dbReference type="InterPro" id="IPR006406">
    <property type="entry name" value="Nic_PRibTrfase"/>
</dbReference>
<comment type="catalytic activity">
    <reaction evidence="7 8">
        <text>5-phospho-alpha-D-ribose 1-diphosphate + nicotinate + ATP + H2O = nicotinate beta-D-ribonucleotide + ADP + phosphate + diphosphate</text>
        <dbReference type="Rhea" id="RHEA:36163"/>
        <dbReference type="ChEBI" id="CHEBI:15377"/>
        <dbReference type="ChEBI" id="CHEBI:30616"/>
        <dbReference type="ChEBI" id="CHEBI:32544"/>
        <dbReference type="ChEBI" id="CHEBI:33019"/>
        <dbReference type="ChEBI" id="CHEBI:43474"/>
        <dbReference type="ChEBI" id="CHEBI:57502"/>
        <dbReference type="ChEBI" id="CHEBI:58017"/>
        <dbReference type="ChEBI" id="CHEBI:456216"/>
        <dbReference type="EC" id="6.3.4.21"/>
    </reaction>
</comment>
<evidence type="ECO:0000256" key="5">
    <source>
        <dbReference type="ARBA" id="ARBA00022598"/>
    </source>
</evidence>
<evidence type="ECO:0000256" key="7">
    <source>
        <dbReference type="HAMAP-Rule" id="MF_00570"/>
    </source>
</evidence>
<evidence type="ECO:0000256" key="4">
    <source>
        <dbReference type="ARBA" id="ARBA00022553"/>
    </source>
</evidence>
<comment type="PTM">
    <text evidence="7 8">Transiently phosphorylated on a His residue during the reaction cycle. Phosphorylation strongly increases the affinity for substrates and increases the rate of nicotinate D-ribonucleotide production. Dephosphorylation regenerates the low-affinity form of the enzyme, leading to product release.</text>
</comment>
<comment type="pathway">
    <text evidence="1 7 8">Cofactor biosynthesis; NAD(+) biosynthesis; nicotinate D-ribonucleotide from nicotinate: step 1/1.</text>
</comment>
<dbReference type="NCBIfam" id="TIGR01514">
    <property type="entry name" value="NAPRTase"/>
    <property type="match status" value="1"/>
</dbReference>
<sequence length="381" mass="42829">MITSLLDTDLYKFTMMQVVWGRFPQAQAEYAFQCRTKDADLAPFAAEIRAELDKLATLRLQPDEAAFLRSIRYLRPEFVDFLEHVTLDPRQIELTTEGGFALRIRGPWLATILFEVPVLATINEVWSRHHFPLTPEREAEGLRRLEEKLGQLTSAAVPLNVMEFGTRRRYSQAWQERVTARLAPHLIGTSNVHLAHKLGLKPFGTMAHEFLQAGQALAPLLQSQKLMLEEWMQFYRGDLGIALSDVFGFDAFLADFDRLFAKAYDGCRHDSGDPAAWGERLLAHYEALGVDARAKTAVFSDGLNIPKAIALAERFDGRIRTIFGIGTDLSNDLGDKALQIVLKLVRLNGQPVVKLSDSPGKAITDDAAYLEYVRGMFAPHE</sequence>
<comment type="caution">
    <text evidence="11">The sequence shown here is derived from an EMBL/GenBank/DDBJ whole genome shotgun (WGS) entry which is preliminary data.</text>
</comment>
<dbReference type="RefSeq" id="WP_184198300.1">
    <property type="nucleotide sequence ID" value="NZ_JACHGW010000003.1"/>
</dbReference>
<gene>
    <name evidence="7" type="primary">pncB</name>
    <name evidence="11" type="ORF">HNQ39_003215</name>
</gene>
<dbReference type="SUPFAM" id="SSF54675">
    <property type="entry name" value="Nicotinate/Quinolinate PRTase N-terminal domain-like"/>
    <property type="match status" value="1"/>
</dbReference>
<dbReference type="Pfam" id="PF17767">
    <property type="entry name" value="NAPRTase_N"/>
    <property type="match status" value="1"/>
</dbReference>
<dbReference type="GO" id="GO:0034355">
    <property type="term" value="P:NAD+ biosynthetic process via the salvage pathway"/>
    <property type="evidence" value="ECO:0007669"/>
    <property type="project" value="TreeGrafter"/>
</dbReference>
<dbReference type="HAMAP" id="MF_00570">
    <property type="entry name" value="NAPRTase"/>
    <property type="match status" value="1"/>
</dbReference>
<name>A0A7W9W7S8_ARMRO</name>
<dbReference type="AlphaFoldDB" id="A0A7W9W7S8"/>
<evidence type="ECO:0000256" key="8">
    <source>
        <dbReference type="RuleBase" id="RU003838"/>
    </source>
</evidence>
<keyword evidence="5 7" id="KW-0436">Ligase</keyword>
<keyword evidence="4 7" id="KW-0597">Phosphoprotein</keyword>